<organism evidence="2 3">
    <name type="scientific">Scophthalmus maximus</name>
    <name type="common">Turbot</name>
    <name type="synonym">Psetta maxima</name>
    <dbReference type="NCBI Taxonomy" id="52904"/>
    <lineage>
        <taxon>Eukaryota</taxon>
        <taxon>Metazoa</taxon>
        <taxon>Chordata</taxon>
        <taxon>Craniata</taxon>
        <taxon>Vertebrata</taxon>
        <taxon>Euteleostomi</taxon>
        <taxon>Actinopterygii</taxon>
        <taxon>Neopterygii</taxon>
        <taxon>Teleostei</taxon>
        <taxon>Neoteleostei</taxon>
        <taxon>Acanthomorphata</taxon>
        <taxon>Carangaria</taxon>
        <taxon>Pleuronectiformes</taxon>
        <taxon>Pleuronectoidei</taxon>
        <taxon>Scophthalmidae</taxon>
        <taxon>Scophthalmus</taxon>
    </lineage>
</organism>
<dbReference type="EMBL" id="VEVO01000017">
    <property type="protein sequence ID" value="KAF0028535.1"/>
    <property type="molecule type" value="Genomic_DNA"/>
</dbReference>
<accession>A0A6A4S8A7</accession>
<dbReference type="AlphaFoldDB" id="A0A6A4S8A7"/>
<sequence length="67" mass="7236">MQMGDVSSADSPPATSDPPPSGRTPSPELNSPAGLRKTSRICFQAPTDITSRIRGLVLIFERSRCFM</sequence>
<name>A0A6A4S8A7_SCOMX</name>
<protein>
    <submittedName>
        <fullName evidence="2">Uncharacterized protein</fullName>
    </submittedName>
</protein>
<evidence type="ECO:0000256" key="1">
    <source>
        <dbReference type="SAM" id="MobiDB-lite"/>
    </source>
</evidence>
<gene>
    <name evidence="2" type="ORF">F2P81_019622</name>
</gene>
<reference evidence="2 3" key="1">
    <citation type="submission" date="2019-06" db="EMBL/GenBank/DDBJ databases">
        <title>Draft genomes of female and male turbot (Scophthalmus maximus).</title>
        <authorList>
            <person name="Xu H."/>
            <person name="Xu X.-W."/>
            <person name="Shao C."/>
            <person name="Chen S."/>
        </authorList>
    </citation>
    <scope>NUCLEOTIDE SEQUENCE [LARGE SCALE GENOMIC DNA]</scope>
    <source>
        <strain evidence="2">Ysfricsl-2016a</strain>
        <tissue evidence="2">Blood</tissue>
    </source>
</reference>
<evidence type="ECO:0000313" key="3">
    <source>
        <dbReference type="Proteomes" id="UP000438429"/>
    </source>
</evidence>
<dbReference type="Proteomes" id="UP000438429">
    <property type="component" value="Unassembled WGS sequence"/>
</dbReference>
<proteinExistence type="predicted"/>
<evidence type="ECO:0000313" key="2">
    <source>
        <dbReference type="EMBL" id="KAF0028535.1"/>
    </source>
</evidence>
<comment type="caution">
    <text evidence="2">The sequence shown here is derived from an EMBL/GenBank/DDBJ whole genome shotgun (WGS) entry which is preliminary data.</text>
</comment>
<feature type="region of interest" description="Disordered" evidence="1">
    <location>
        <begin position="1"/>
        <end position="37"/>
    </location>
</feature>